<name>A0ABY0ULH9_9PSED</name>
<dbReference type="EMBL" id="LT629760">
    <property type="protein sequence ID" value="SDS86306.1"/>
    <property type="molecule type" value="Genomic_DNA"/>
</dbReference>
<accession>A0ABY0ULH9</accession>
<keyword evidence="2" id="KW-1185">Reference proteome</keyword>
<reference evidence="1 2" key="1">
    <citation type="submission" date="2016-10" db="EMBL/GenBank/DDBJ databases">
        <authorList>
            <person name="Varghese N."/>
            <person name="Submissions S."/>
        </authorList>
    </citation>
    <scope>NUCLEOTIDE SEQUENCE [LARGE SCALE GENOMIC DNA]</scope>
    <source>
        <strain evidence="1 2">BS3111</strain>
    </source>
</reference>
<evidence type="ECO:0000313" key="1">
    <source>
        <dbReference type="EMBL" id="SDS86306.1"/>
    </source>
</evidence>
<dbReference type="InterPro" id="IPR032568">
    <property type="entry name" value="DUF4926"/>
</dbReference>
<organism evidence="1 2">
    <name type="scientific">Pseudomonas trivialis</name>
    <dbReference type="NCBI Taxonomy" id="200450"/>
    <lineage>
        <taxon>Bacteria</taxon>
        <taxon>Pseudomonadati</taxon>
        <taxon>Pseudomonadota</taxon>
        <taxon>Gammaproteobacteria</taxon>
        <taxon>Pseudomonadales</taxon>
        <taxon>Pseudomonadaceae</taxon>
        <taxon>Pseudomonas</taxon>
    </lineage>
</organism>
<evidence type="ECO:0008006" key="3">
    <source>
        <dbReference type="Google" id="ProtNLM"/>
    </source>
</evidence>
<evidence type="ECO:0000313" key="2">
    <source>
        <dbReference type="Proteomes" id="UP000183126"/>
    </source>
</evidence>
<sequence>MKLALYSRVKYVGPNGHYHCIGDNEIGYIIEDYGDGNYEVEFCEPDGSTRAQSVIPESFLQSAED</sequence>
<dbReference type="Proteomes" id="UP000183126">
    <property type="component" value="Chromosome I"/>
</dbReference>
<gene>
    <name evidence="1" type="ORF">SAMN04490205_3893</name>
</gene>
<proteinExistence type="predicted"/>
<protein>
    <recommendedName>
        <fullName evidence="3">DUF4926 domain-containing protein</fullName>
    </recommendedName>
</protein>
<dbReference type="RefSeq" id="WP_139136810.1">
    <property type="nucleotide sequence ID" value="NZ_JYLK01000019.1"/>
</dbReference>
<dbReference type="Pfam" id="PF16277">
    <property type="entry name" value="DUF4926"/>
    <property type="match status" value="1"/>
</dbReference>